<feature type="transmembrane region" description="Helical" evidence="1">
    <location>
        <begin position="12"/>
        <end position="30"/>
    </location>
</feature>
<keyword evidence="1" id="KW-0812">Transmembrane</keyword>
<protein>
    <submittedName>
        <fullName evidence="2">Uncharacterized protein</fullName>
    </submittedName>
</protein>
<dbReference type="STRING" id="644548.SCNU_02487"/>
<organism evidence="2 3">
    <name type="scientific">Gordonia neofelifaecis NRRL B-59395</name>
    <dbReference type="NCBI Taxonomy" id="644548"/>
    <lineage>
        <taxon>Bacteria</taxon>
        <taxon>Bacillati</taxon>
        <taxon>Actinomycetota</taxon>
        <taxon>Actinomycetes</taxon>
        <taxon>Mycobacteriales</taxon>
        <taxon>Gordoniaceae</taxon>
        <taxon>Gordonia</taxon>
    </lineage>
</organism>
<comment type="caution">
    <text evidence="2">The sequence shown here is derived from an EMBL/GenBank/DDBJ whole genome shotgun (WGS) entry which is preliminary data.</text>
</comment>
<evidence type="ECO:0000313" key="3">
    <source>
        <dbReference type="Proteomes" id="UP000035065"/>
    </source>
</evidence>
<gene>
    <name evidence="2" type="ORF">SCNU_02487</name>
</gene>
<keyword evidence="3" id="KW-1185">Reference proteome</keyword>
<dbReference type="AlphaFoldDB" id="F1YFK0"/>
<dbReference type="Proteomes" id="UP000035065">
    <property type="component" value="Unassembled WGS sequence"/>
</dbReference>
<reference evidence="2 3" key="1">
    <citation type="journal article" date="2011" name="J. Bacteriol.">
        <title>Draft Genome Sequence of Gordonia neofelifaecis NRRL B-59395, a Cholesterol-Degrading Actinomycete.</title>
        <authorList>
            <person name="Ge F."/>
            <person name="Li W."/>
            <person name="Chen G."/>
            <person name="Liu Y."/>
            <person name="Zhang G."/>
            <person name="Yong B."/>
            <person name="Wang Q."/>
            <person name="Wang N."/>
            <person name="Huang Z."/>
            <person name="Li W."/>
            <person name="Wang J."/>
            <person name="Wu C."/>
            <person name="Xie Q."/>
            <person name="Liu G."/>
        </authorList>
    </citation>
    <scope>NUCLEOTIDE SEQUENCE [LARGE SCALE GENOMIC DNA]</scope>
    <source>
        <strain evidence="2 3">NRRL B-59395</strain>
    </source>
</reference>
<accession>F1YFK0</accession>
<name>F1YFK0_9ACTN</name>
<keyword evidence="1" id="KW-0472">Membrane</keyword>
<evidence type="ECO:0000313" key="2">
    <source>
        <dbReference type="EMBL" id="EGD56384.1"/>
    </source>
</evidence>
<dbReference type="EMBL" id="AEUD01000002">
    <property type="protein sequence ID" value="EGD56384.1"/>
    <property type="molecule type" value="Genomic_DNA"/>
</dbReference>
<dbReference type="eggNOG" id="ENOG5033IYJ">
    <property type="taxonomic scope" value="Bacteria"/>
</dbReference>
<keyword evidence="1" id="KW-1133">Transmembrane helix</keyword>
<sequence>MGGMMGAIGQYWWLIFVFGGTIGGIARALGAWNERRAERSLERFRIKQEAKVAVAKAAGQGRVDAATVQRELHRAVAEHQRTDDRWFAYETDLATILDYPMLIDLREPLTTEFHRARSRAELLRPTGDDESSPAAVEAYRDAVHGYTTALDLAEKEARRRRRGDFSPPEQERLARAQRLLNLASNEGASPQERQQAYARARRELDGLIDLPAAGAAELEQRLRVALEGPARPES</sequence>
<evidence type="ECO:0000256" key="1">
    <source>
        <dbReference type="SAM" id="Phobius"/>
    </source>
</evidence>
<proteinExistence type="predicted"/>